<accession>A0A158CNM5</accession>
<evidence type="ECO:0000313" key="2">
    <source>
        <dbReference type="Proteomes" id="UP000054624"/>
    </source>
</evidence>
<sequence>MFLLQFLGTMAFVAVVLLSLIAALDIFVPRLIPVPVERRSSGSSRARKLAKVDARVR</sequence>
<dbReference type="RefSeq" id="WP_157696235.1">
    <property type="nucleotide sequence ID" value="NZ_FCOI02000026.1"/>
</dbReference>
<name>A0A158CNM5_9BURK</name>
<keyword evidence="2" id="KW-1185">Reference proteome</keyword>
<protein>
    <submittedName>
        <fullName evidence="1">Uncharacterized protein</fullName>
    </submittedName>
</protein>
<evidence type="ECO:0000313" key="1">
    <source>
        <dbReference type="EMBL" id="SAK83922.1"/>
    </source>
</evidence>
<reference evidence="2" key="1">
    <citation type="submission" date="2016-01" db="EMBL/GenBank/DDBJ databases">
        <authorList>
            <person name="Peeters Charlotte."/>
        </authorList>
    </citation>
    <scope>NUCLEOTIDE SEQUENCE [LARGE SCALE GENOMIC DNA]</scope>
</reference>
<organism evidence="1 2">
    <name type="scientific">Caballeronia temeraria</name>
    <dbReference type="NCBI Taxonomy" id="1777137"/>
    <lineage>
        <taxon>Bacteria</taxon>
        <taxon>Pseudomonadati</taxon>
        <taxon>Pseudomonadota</taxon>
        <taxon>Betaproteobacteria</taxon>
        <taxon>Burkholderiales</taxon>
        <taxon>Burkholderiaceae</taxon>
        <taxon>Caballeronia</taxon>
    </lineage>
</organism>
<dbReference type="EMBL" id="FCOI02000026">
    <property type="protein sequence ID" value="SAK83922.1"/>
    <property type="molecule type" value="Genomic_DNA"/>
</dbReference>
<dbReference type="AlphaFoldDB" id="A0A158CNM5"/>
<gene>
    <name evidence="1" type="ORF">AWB76_05780</name>
</gene>
<proteinExistence type="predicted"/>
<dbReference type="Proteomes" id="UP000054624">
    <property type="component" value="Unassembled WGS sequence"/>
</dbReference>